<feature type="transmembrane region" description="Helical" evidence="1">
    <location>
        <begin position="141"/>
        <end position="167"/>
    </location>
</feature>
<reference evidence="2 3" key="1">
    <citation type="submission" date="2018-08" db="EMBL/GenBank/DDBJ databases">
        <title>A genome reference for cultivated species of the human gut microbiota.</title>
        <authorList>
            <person name="Zou Y."/>
            <person name="Xue W."/>
            <person name="Luo G."/>
        </authorList>
    </citation>
    <scope>NUCLEOTIDE SEQUENCE [LARGE SCALE GENOMIC DNA]</scope>
    <source>
        <strain evidence="2 3">AM40-30BH</strain>
    </source>
</reference>
<feature type="transmembrane region" description="Helical" evidence="1">
    <location>
        <begin position="262"/>
        <end position="282"/>
    </location>
</feature>
<organism evidence="2 3">
    <name type="scientific">Bacteroides nordii</name>
    <dbReference type="NCBI Taxonomy" id="291645"/>
    <lineage>
        <taxon>Bacteria</taxon>
        <taxon>Pseudomonadati</taxon>
        <taxon>Bacteroidota</taxon>
        <taxon>Bacteroidia</taxon>
        <taxon>Bacteroidales</taxon>
        <taxon>Bacteroidaceae</taxon>
        <taxon>Bacteroides</taxon>
    </lineage>
</organism>
<keyword evidence="1" id="KW-1133">Transmembrane helix</keyword>
<protein>
    <recommendedName>
        <fullName evidence="4">Transmembrane protein</fullName>
    </recommendedName>
</protein>
<feature type="transmembrane region" description="Helical" evidence="1">
    <location>
        <begin position="231"/>
        <end position="250"/>
    </location>
</feature>
<proteinExistence type="predicted"/>
<evidence type="ECO:0008006" key="4">
    <source>
        <dbReference type="Google" id="ProtNLM"/>
    </source>
</evidence>
<sequence>MRNNRLQGRVTAGRFTLPVVILICTVCWICTSFLLPDMSSAKETGYALWQSICTSCLPSWANRMISFMLYAAIGYFLIELNNTFTIIRMRASVQTSLYFLLVTICPGMHLLYAGDVAAVAFLISLFFLFKSYQQPHPVSYIFHSFAFIGAGSLLFPQLLYFIPLWLIGAYSFQSLTIRSFCGAIIGISLPYWFLLGHAFFYGEMELFYQPFIELVHFQPIEFGKNLQLWELVTLIYLFILFIVSAAHCIVSGYEDKIRTRSYLHFLIFLNFCIFLFILLQPIHCMDLMSLLLIGVSILVGHLFVLTSSKTSNVFFIGSTIGLILLFCFNIWTLL</sequence>
<evidence type="ECO:0000313" key="3">
    <source>
        <dbReference type="Proteomes" id="UP000284379"/>
    </source>
</evidence>
<keyword evidence="1" id="KW-0472">Membrane</keyword>
<evidence type="ECO:0000256" key="1">
    <source>
        <dbReference type="SAM" id="Phobius"/>
    </source>
</evidence>
<feature type="transmembrane region" description="Helical" evidence="1">
    <location>
        <begin position="288"/>
        <end position="306"/>
    </location>
</feature>
<feature type="transmembrane region" description="Helical" evidence="1">
    <location>
        <begin position="313"/>
        <end position="331"/>
    </location>
</feature>
<dbReference type="Proteomes" id="UP000284379">
    <property type="component" value="Unassembled WGS sequence"/>
</dbReference>
<gene>
    <name evidence="2" type="ORF">DW888_07300</name>
</gene>
<feature type="transmembrane region" description="Helical" evidence="1">
    <location>
        <begin position="99"/>
        <end position="129"/>
    </location>
</feature>
<name>A0A413VSA1_9BACE</name>
<dbReference type="RefSeq" id="WP_122201192.1">
    <property type="nucleotide sequence ID" value="NZ_CABJFV010000004.1"/>
</dbReference>
<accession>A0A413VSA1</accession>
<feature type="transmembrane region" description="Helical" evidence="1">
    <location>
        <begin position="179"/>
        <end position="201"/>
    </location>
</feature>
<feature type="transmembrane region" description="Helical" evidence="1">
    <location>
        <begin position="67"/>
        <end position="87"/>
    </location>
</feature>
<keyword evidence="1" id="KW-0812">Transmembrane</keyword>
<comment type="caution">
    <text evidence="2">The sequence shown here is derived from an EMBL/GenBank/DDBJ whole genome shotgun (WGS) entry which is preliminary data.</text>
</comment>
<dbReference type="EMBL" id="QSGO01000004">
    <property type="protein sequence ID" value="RHB36431.1"/>
    <property type="molecule type" value="Genomic_DNA"/>
</dbReference>
<dbReference type="AlphaFoldDB" id="A0A413VSA1"/>
<evidence type="ECO:0000313" key="2">
    <source>
        <dbReference type="EMBL" id="RHB36431.1"/>
    </source>
</evidence>
<feature type="transmembrane region" description="Helical" evidence="1">
    <location>
        <begin position="12"/>
        <end position="35"/>
    </location>
</feature>